<dbReference type="Proteomes" id="UP001153636">
    <property type="component" value="Chromosome 3"/>
</dbReference>
<evidence type="ECO:0000313" key="3">
    <source>
        <dbReference type="Proteomes" id="UP001153636"/>
    </source>
</evidence>
<feature type="region of interest" description="Disordered" evidence="1">
    <location>
        <begin position="135"/>
        <end position="155"/>
    </location>
</feature>
<sequence length="207" mass="24608">MQALSKATKLETDMLGYRARMHTLFKECCSNIDVSEQRVADQRYAIVKRRLMSHVIVERIRSEIEEELRPIDESGRKEKAQQCDNNRQHNNEVISEEISPELQPDPTQEQENTVNIQIEDPKYTKLRELLENNLNKYGRTEPTQRPKIPNHGSSNKLAQVNFSNEYLWSRNSADLPLHELKLKKKKMKDEKRKRNRRKRKIKKEEEK</sequence>
<protein>
    <submittedName>
        <fullName evidence="2">Uncharacterized protein</fullName>
    </submittedName>
</protein>
<feature type="compositionally biased region" description="Basic and acidic residues" evidence="1">
    <location>
        <begin position="73"/>
        <end position="90"/>
    </location>
</feature>
<accession>A0A9P0CZC5</accession>
<evidence type="ECO:0000256" key="1">
    <source>
        <dbReference type="SAM" id="MobiDB-lite"/>
    </source>
</evidence>
<reference evidence="2" key="1">
    <citation type="submission" date="2022-01" db="EMBL/GenBank/DDBJ databases">
        <authorList>
            <person name="King R."/>
        </authorList>
    </citation>
    <scope>NUCLEOTIDE SEQUENCE</scope>
</reference>
<name>A0A9P0CZC5_9CUCU</name>
<feature type="compositionally biased region" description="Polar residues" evidence="1">
    <location>
        <begin position="105"/>
        <end position="116"/>
    </location>
</feature>
<proteinExistence type="predicted"/>
<organism evidence="2 3">
    <name type="scientific">Psylliodes chrysocephalus</name>
    <dbReference type="NCBI Taxonomy" id="3402493"/>
    <lineage>
        <taxon>Eukaryota</taxon>
        <taxon>Metazoa</taxon>
        <taxon>Ecdysozoa</taxon>
        <taxon>Arthropoda</taxon>
        <taxon>Hexapoda</taxon>
        <taxon>Insecta</taxon>
        <taxon>Pterygota</taxon>
        <taxon>Neoptera</taxon>
        <taxon>Endopterygota</taxon>
        <taxon>Coleoptera</taxon>
        <taxon>Polyphaga</taxon>
        <taxon>Cucujiformia</taxon>
        <taxon>Chrysomeloidea</taxon>
        <taxon>Chrysomelidae</taxon>
        <taxon>Galerucinae</taxon>
        <taxon>Alticini</taxon>
        <taxon>Psylliodes</taxon>
    </lineage>
</organism>
<gene>
    <name evidence="2" type="ORF">PSYICH_LOCUS9399</name>
</gene>
<keyword evidence="3" id="KW-1185">Reference proteome</keyword>
<dbReference type="AlphaFoldDB" id="A0A9P0CZC5"/>
<feature type="region of interest" description="Disordered" evidence="1">
    <location>
        <begin position="73"/>
        <end position="120"/>
    </location>
</feature>
<evidence type="ECO:0000313" key="2">
    <source>
        <dbReference type="EMBL" id="CAH1108535.1"/>
    </source>
</evidence>
<dbReference type="EMBL" id="OV651815">
    <property type="protein sequence ID" value="CAH1108535.1"/>
    <property type="molecule type" value="Genomic_DNA"/>
</dbReference>
<feature type="region of interest" description="Disordered" evidence="1">
    <location>
        <begin position="184"/>
        <end position="207"/>
    </location>
</feature>